<dbReference type="UniPathway" id="UPA00064">
    <property type="reaction ID" value="UER00091"/>
</dbReference>
<dbReference type="InterPro" id="IPR029061">
    <property type="entry name" value="THDP-binding"/>
</dbReference>
<dbReference type="EC" id="2.2.1.7" evidence="6"/>
<dbReference type="PROSITE" id="PS00802">
    <property type="entry name" value="TRANSKETOLASE_2"/>
    <property type="match status" value="1"/>
</dbReference>
<comment type="caution">
    <text evidence="16">The sequence shown here is derived from an EMBL/GenBank/DDBJ whole genome shotgun (WGS) entry which is preliminary data.</text>
</comment>
<evidence type="ECO:0000256" key="13">
    <source>
        <dbReference type="SAM" id="MobiDB-lite"/>
    </source>
</evidence>
<dbReference type="PANTHER" id="PTHR43322:SF5">
    <property type="entry name" value="1-DEOXY-D-XYLULOSE-5-PHOSPHATE SYNTHASE, CHLOROPLASTIC"/>
    <property type="match status" value="1"/>
</dbReference>
<dbReference type="SUPFAM" id="SSF52922">
    <property type="entry name" value="TK C-terminal domain-like"/>
    <property type="match status" value="1"/>
</dbReference>
<dbReference type="Pfam" id="PF02780">
    <property type="entry name" value="Transketolase_C"/>
    <property type="match status" value="1"/>
</dbReference>
<gene>
    <name evidence="16" type="ORF">S03H2_55652</name>
</gene>
<comment type="similarity">
    <text evidence="4">Belongs to the transketolase family. DXPS subfamily.</text>
</comment>
<dbReference type="Gene3D" id="3.40.50.970">
    <property type="match status" value="1"/>
</dbReference>
<dbReference type="GO" id="GO:0008661">
    <property type="term" value="F:1-deoxy-D-xylulose-5-phosphate synthase activity"/>
    <property type="evidence" value="ECO:0007669"/>
    <property type="project" value="UniProtKB-EC"/>
</dbReference>
<dbReference type="InterPro" id="IPR009014">
    <property type="entry name" value="Transketo_C/PFOR_II"/>
</dbReference>
<name>X1II09_9ZZZZ</name>
<comment type="cofactor">
    <cofactor evidence="2">
        <name>thiamine diphosphate</name>
        <dbReference type="ChEBI" id="CHEBI:58937"/>
    </cofactor>
</comment>
<keyword evidence="11" id="KW-0786">Thiamine pyrophosphate</keyword>
<dbReference type="GO" id="GO:0046872">
    <property type="term" value="F:metal ion binding"/>
    <property type="evidence" value="ECO:0007669"/>
    <property type="project" value="UniProtKB-KW"/>
</dbReference>
<dbReference type="PANTHER" id="PTHR43322">
    <property type="entry name" value="1-D-DEOXYXYLULOSE 5-PHOSPHATE SYNTHASE-RELATED"/>
    <property type="match status" value="1"/>
</dbReference>
<protein>
    <recommendedName>
        <fullName evidence="6">1-deoxy-D-xylulose-5-phosphate synthase</fullName>
        <ecNumber evidence="6">2.2.1.7</ecNumber>
    </recommendedName>
</protein>
<dbReference type="FunFam" id="3.40.50.920:FF:000002">
    <property type="entry name" value="1-deoxy-D-xylulose-5-phosphate synthase"/>
    <property type="match status" value="1"/>
</dbReference>
<evidence type="ECO:0000259" key="15">
    <source>
        <dbReference type="Pfam" id="PF02780"/>
    </source>
</evidence>
<accession>X1II09</accession>
<evidence type="ECO:0000256" key="4">
    <source>
        <dbReference type="ARBA" id="ARBA00011081"/>
    </source>
</evidence>
<keyword evidence="12" id="KW-0414">Isoprene biosynthesis</keyword>
<comment type="subunit">
    <text evidence="5">Homodimer.</text>
</comment>
<dbReference type="InterPro" id="IPR005475">
    <property type="entry name" value="Transketolase-like_Pyr-bd"/>
</dbReference>
<dbReference type="EMBL" id="BARU01035568">
    <property type="protein sequence ID" value="GAH82016.1"/>
    <property type="molecule type" value="Genomic_DNA"/>
</dbReference>
<evidence type="ECO:0000256" key="12">
    <source>
        <dbReference type="ARBA" id="ARBA00023229"/>
    </source>
</evidence>
<feature type="domain" description="Transketolase C-terminal" evidence="15">
    <location>
        <begin position="78"/>
        <end position="200"/>
    </location>
</feature>
<evidence type="ECO:0000256" key="6">
    <source>
        <dbReference type="ARBA" id="ARBA00013150"/>
    </source>
</evidence>
<feature type="region of interest" description="Disordered" evidence="13">
    <location>
        <begin position="210"/>
        <end position="242"/>
    </location>
</feature>
<keyword evidence="7" id="KW-0808">Transferase</keyword>
<dbReference type="GO" id="GO:0019288">
    <property type="term" value="P:isopentenyl diphosphate biosynthetic process, methylerythritol 4-phosphate pathway"/>
    <property type="evidence" value="ECO:0007669"/>
    <property type="project" value="TreeGrafter"/>
</dbReference>
<dbReference type="GO" id="GO:0016114">
    <property type="term" value="P:terpenoid biosynthetic process"/>
    <property type="evidence" value="ECO:0007669"/>
    <property type="project" value="InterPro"/>
</dbReference>
<evidence type="ECO:0000256" key="7">
    <source>
        <dbReference type="ARBA" id="ARBA00022679"/>
    </source>
</evidence>
<evidence type="ECO:0000256" key="11">
    <source>
        <dbReference type="ARBA" id="ARBA00023052"/>
    </source>
</evidence>
<dbReference type="InterPro" id="IPR033248">
    <property type="entry name" value="Transketolase_C"/>
</dbReference>
<evidence type="ECO:0000256" key="10">
    <source>
        <dbReference type="ARBA" id="ARBA00022977"/>
    </source>
</evidence>
<dbReference type="AlphaFoldDB" id="X1II09"/>
<comment type="pathway">
    <text evidence="3">Metabolic intermediate biosynthesis; 1-deoxy-D-xylulose 5-phosphate biosynthesis; 1-deoxy-D-xylulose 5-phosphate from D-glyceraldehyde 3-phosphate and pyruvate: step 1/1.</text>
</comment>
<proteinExistence type="inferred from homology"/>
<organism evidence="16">
    <name type="scientific">marine sediment metagenome</name>
    <dbReference type="NCBI Taxonomy" id="412755"/>
    <lineage>
        <taxon>unclassified sequences</taxon>
        <taxon>metagenomes</taxon>
        <taxon>ecological metagenomes</taxon>
    </lineage>
</organism>
<dbReference type="GO" id="GO:0009228">
    <property type="term" value="P:thiamine biosynthetic process"/>
    <property type="evidence" value="ECO:0007669"/>
    <property type="project" value="UniProtKB-KW"/>
</dbReference>
<keyword evidence="8" id="KW-0479">Metal-binding</keyword>
<keyword evidence="9" id="KW-0460">Magnesium</keyword>
<evidence type="ECO:0000256" key="8">
    <source>
        <dbReference type="ARBA" id="ARBA00022723"/>
    </source>
</evidence>
<dbReference type="Pfam" id="PF02779">
    <property type="entry name" value="Transket_pyr"/>
    <property type="match status" value="1"/>
</dbReference>
<evidence type="ECO:0000256" key="2">
    <source>
        <dbReference type="ARBA" id="ARBA00001964"/>
    </source>
</evidence>
<dbReference type="InterPro" id="IPR020826">
    <property type="entry name" value="Transketolase_BS"/>
</dbReference>
<feature type="domain" description="Transketolase-like pyrimidine-binding" evidence="14">
    <location>
        <begin position="2"/>
        <end position="63"/>
    </location>
</feature>
<evidence type="ECO:0000259" key="14">
    <source>
        <dbReference type="Pfam" id="PF02779"/>
    </source>
</evidence>
<reference evidence="16" key="1">
    <citation type="journal article" date="2014" name="Front. Microbiol.">
        <title>High frequency of phylogenetically diverse reductive dehalogenase-homologous genes in deep subseafloor sedimentary metagenomes.</title>
        <authorList>
            <person name="Kawai M."/>
            <person name="Futagami T."/>
            <person name="Toyoda A."/>
            <person name="Takaki Y."/>
            <person name="Nishi S."/>
            <person name="Hori S."/>
            <person name="Arai W."/>
            <person name="Tsubouchi T."/>
            <person name="Morono Y."/>
            <person name="Uchiyama I."/>
            <person name="Ito T."/>
            <person name="Fujiyama A."/>
            <person name="Inagaki F."/>
            <person name="Takami H."/>
        </authorList>
    </citation>
    <scope>NUCLEOTIDE SEQUENCE</scope>
    <source>
        <strain evidence="16">Expedition CK06-06</strain>
    </source>
</reference>
<keyword evidence="10" id="KW-0784">Thiamine biosynthesis</keyword>
<dbReference type="InterPro" id="IPR005477">
    <property type="entry name" value="Dxylulose-5-P_synthase"/>
</dbReference>
<comment type="cofactor">
    <cofactor evidence="1">
        <name>Mg(2+)</name>
        <dbReference type="ChEBI" id="CHEBI:18420"/>
    </cofactor>
</comment>
<dbReference type="SUPFAM" id="SSF52518">
    <property type="entry name" value="Thiamin diphosphate-binding fold (THDP-binding)"/>
    <property type="match status" value="1"/>
</dbReference>
<evidence type="ECO:0000313" key="16">
    <source>
        <dbReference type="EMBL" id="GAH82016.1"/>
    </source>
</evidence>
<evidence type="ECO:0000256" key="1">
    <source>
        <dbReference type="ARBA" id="ARBA00001946"/>
    </source>
</evidence>
<evidence type="ECO:0000256" key="9">
    <source>
        <dbReference type="ARBA" id="ARBA00022842"/>
    </source>
</evidence>
<evidence type="ECO:0000256" key="5">
    <source>
        <dbReference type="ARBA" id="ARBA00011738"/>
    </source>
</evidence>
<dbReference type="GO" id="GO:0005829">
    <property type="term" value="C:cytosol"/>
    <property type="evidence" value="ECO:0007669"/>
    <property type="project" value="TreeGrafter"/>
</dbReference>
<sequence length="242" mass="25541">MMLDRSGVVGPDGPTHHGVFDLTYLRPFPNLVVMAPGDAWDLAAMVEWALKHAGPTAIRYPKAPAETVQRRPDPVELGTAEVVREGADGMIIACGTVLAACVQAAQRLAREGIELGVINARFVKPLDSETILRAVRECSFVVTVEEGQLMGGFGSAVLEAVSDAGLETGRIRRLGIPDQFVEHGGRSELLADLGLDADGIAEACRQMTDPSHKAATAGRAHHKAATGVRGSLSPHRPLSSGV</sequence>
<evidence type="ECO:0000256" key="3">
    <source>
        <dbReference type="ARBA" id="ARBA00004980"/>
    </source>
</evidence>
<dbReference type="Gene3D" id="3.40.50.920">
    <property type="match status" value="1"/>
</dbReference>